<feature type="region of interest" description="Disordered" evidence="1">
    <location>
        <begin position="30"/>
        <end position="164"/>
    </location>
</feature>
<keyword evidence="2" id="KW-0812">Transmembrane</keyword>
<dbReference type="KEGG" id="hra:EI982_11305"/>
<dbReference type="AlphaFoldDB" id="A0A6B9FGJ2"/>
<gene>
    <name evidence="3" type="ORF">EI982_11305</name>
</gene>
<evidence type="ECO:0000256" key="2">
    <source>
        <dbReference type="SAM" id="Phobius"/>
    </source>
</evidence>
<keyword evidence="2" id="KW-1133">Transmembrane helix</keyword>
<dbReference type="PANTHER" id="PTHR33876">
    <property type="entry name" value="UNNAMED PRODUCT"/>
    <property type="match status" value="1"/>
</dbReference>
<feature type="transmembrane region" description="Helical" evidence="2">
    <location>
        <begin position="196"/>
        <end position="217"/>
    </location>
</feature>
<sequence>MSLVAAAVAGGAMGARHALETDHLAAVATLVDGGEGDAVGDGEEPRSSENGEEPRSSENGEEPRSSENGEEPRSSENGEEPRSSENGEEPRSSENGEEPRSSENGEEPRSSENGEEPRSSENGEEPRSSENGEEPRSSENGEEPRSSENGEEPRSSENGLGAPASSPALVGASWGIGHTVPIAALGATLLTFGVRLPASVTGLFEAVVGVVLCYLGGRMLAGVIGRREHAHGTHPLHGHFDVGTLSLGGGHVHVHGDSALVGALHGVAGSGALVIALVSTTPDLPTAASFLGAFGLASVLTMAAVAAVWGRTLDTGMERALRAFAGALGVVVGLLLVVEWAGLVG</sequence>
<dbReference type="OrthoDB" id="292582at2157"/>
<evidence type="ECO:0000313" key="3">
    <source>
        <dbReference type="EMBL" id="QGX95343.1"/>
    </source>
</evidence>
<dbReference type="PANTHER" id="PTHR33876:SF4">
    <property type="entry name" value="CHLOROPLAST PROTEIN FOR GROWTH AND FERTILITY 2"/>
    <property type="match status" value="1"/>
</dbReference>
<dbReference type="RefSeq" id="WP_157689801.1">
    <property type="nucleotide sequence ID" value="NZ_CP034345.1"/>
</dbReference>
<accession>A0A6B9FGJ2</accession>
<reference evidence="3 4" key="1">
    <citation type="submission" date="2018-12" db="EMBL/GenBank/DDBJ databases">
        <title>Complete genome sequence of Haloplanus rallus MBLA0036.</title>
        <authorList>
            <person name="Nam Y.-d."/>
            <person name="Kang J."/>
            <person name="Chung W.-H."/>
            <person name="Park Y.S."/>
        </authorList>
    </citation>
    <scope>NUCLEOTIDE SEQUENCE [LARGE SCALE GENOMIC DNA]</scope>
    <source>
        <strain evidence="3 4">MBLA0036</strain>
    </source>
</reference>
<feature type="transmembrane region" description="Helical" evidence="2">
    <location>
        <begin position="321"/>
        <end position="343"/>
    </location>
</feature>
<dbReference type="Proteomes" id="UP000428325">
    <property type="component" value="Chromosome"/>
</dbReference>
<evidence type="ECO:0008006" key="5">
    <source>
        <dbReference type="Google" id="ProtNLM"/>
    </source>
</evidence>
<feature type="transmembrane region" description="Helical" evidence="2">
    <location>
        <begin position="290"/>
        <end position="309"/>
    </location>
</feature>
<keyword evidence="4" id="KW-1185">Reference proteome</keyword>
<protein>
    <recommendedName>
        <fullName evidence="5">High-affinity nickel-transporter protein</fullName>
    </recommendedName>
</protein>
<keyword evidence="2" id="KW-0472">Membrane</keyword>
<organism evidence="3 4">
    <name type="scientific">Haloplanus rallus</name>
    <dbReference type="NCBI Taxonomy" id="1816183"/>
    <lineage>
        <taxon>Archaea</taxon>
        <taxon>Methanobacteriati</taxon>
        <taxon>Methanobacteriota</taxon>
        <taxon>Stenosarchaea group</taxon>
        <taxon>Halobacteria</taxon>
        <taxon>Halobacteriales</taxon>
        <taxon>Haloferacaceae</taxon>
        <taxon>Haloplanus</taxon>
    </lineage>
</organism>
<dbReference type="InterPro" id="IPR052776">
    <property type="entry name" value="Chloro_ReproSupport/MetalTrans"/>
</dbReference>
<evidence type="ECO:0000256" key="1">
    <source>
        <dbReference type="SAM" id="MobiDB-lite"/>
    </source>
</evidence>
<name>A0A6B9FGJ2_9EURY</name>
<dbReference type="EMBL" id="CP034345">
    <property type="protein sequence ID" value="QGX95343.1"/>
    <property type="molecule type" value="Genomic_DNA"/>
</dbReference>
<dbReference type="GeneID" id="43370136"/>
<evidence type="ECO:0000313" key="4">
    <source>
        <dbReference type="Proteomes" id="UP000428325"/>
    </source>
</evidence>
<feature type="compositionally biased region" description="Basic and acidic residues" evidence="1">
    <location>
        <begin position="43"/>
        <end position="155"/>
    </location>
</feature>
<proteinExistence type="predicted"/>